<sequence>MTELIQDVDLADPQTFNGHDLTDYWQRLRSESPVHWHPPLGKNPGFWVVSRYADIMAVYRDNVNFTSERGNLLVTLLAGGDSAAGQMLAVTDGHRHRELRKIMLKAFSPRALERISERVRVNTRKLVAEAVERGTCDFAEDIASHIPMGTIADLLGVPAADREFLLTLTKSALSSDAADTQEMDALMARNEILLYFGELVEERRRSPGDDVISVLAGGEIDGQALTEDEMVLNCYSLIIGGDETSRLSMIDSVFTLSHHPRQWQLLRSGEVGLGTAVEEVLRWASPAMHFGRTCLKDTEVGGVRIAAGDIVTLWHSSGNRDEAVFTDPGTFALDRTPNKHITFGYGPHFCLGAYLARVELSELLSALRTFSQGFEIAGPTQRIHSNFLTGFSELPVRFEPDPAGLAHYNETRDAVS</sequence>
<evidence type="ECO:0000256" key="5">
    <source>
        <dbReference type="ARBA" id="ARBA00023004"/>
    </source>
</evidence>
<dbReference type="SUPFAM" id="SSF48264">
    <property type="entry name" value="Cytochrome P450"/>
    <property type="match status" value="1"/>
</dbReference>
<dbReference type="InterPro" id="IPR001128">
    <property type="entry name" value="Cyt_P450"/>
</dbReference>
<dbReference type="PANTHER" id="PTHR46696:SF4">
    <property type="entry name" value="BIOTIN BIOSYNTHESIS CYTOCHROME P450"/>
    <property type="match status" value="1"/>
</dbReference>
<dbReference type="FunFam" id="1.10.630.10:FF:000018">
    <property type="entry name" value="Cytochrome P450 monooxygenase"/>
    <property type="match status" value="1"/>
</dbReference>
<keyword evidence="6 7" id="KW-0503">Monooxygenase</keyword>
<dbReference type="KEGG" id="sfk:KY5_0655c"/>
<organism evidence="8 9">
    <name type="scientific">Streptomyces formicae</name>
    <dbReference type="NCBI Taxonomy" id="1616117"/>
    <lineage>
        <taxon>Bacteria</taxon>
        <taxon>Bacillati</taxon>
        <taxon>Actinomycetota</taxon>
        <taxon>Actinomycetes</taxon>
        <taxon>Kitasatosporales</taxon>
        <taxon>Streptomycetaceae</taxon>
        <taxon>Streptomyces</taxon>
    </lineage>
</organism>
<keyword evidence="4 7" id="KW-0560">Oxidoreductase</keyword>
<dbReference type="GO" id="GO:0036199">
    <property type="term" value="F:cholest-4-en-3-one 26-monooxygenase activity"/>
    <property type="evidence" value="ECO:0007669"/>
    <property type="project" value="TreeGrafter"/>
</dbReference>
<dbReference type="Proteomes" id="UP000221011">
    <property type="component" value="Chromosome"/>
</dbReference>
<evidence type="ECO:0000313" key="8">
    <source>
        <dbReference type="EMBL" id="ATL25673.1"/>
    </source>
</evidence>
<dbReference type="GO" id="GO:0005506">
    <property type="term" value="F:iron ion binding"/>
    <property type="evidence" value="ECO:0007669"/>
    <property type="project" value="InterPro"/>
</dbReference>
<dbReference type="PANTHER" id="PTHR46696">
    <property type="entry name" value="P450, PUTATIVE (EUROFUNG)-RELATED"/>
    <property type="match status" value="1"/>
</dbReference>
<name>A0A291Q2C3_9ACTN</name>
<gene>
    <name evidence="8" type="ORF">KY5_0655c</name>
</gene>
<dbReference type="RefSeq" id="WP_098240742.1">
    <property type="nucleotide sequence ID" value="NZ_CP022685.1"/>
</dbReference>
<evidence type="ECO:0000256" key="3">
    <source>
        <dbReference type="ARBA" id="ARBA00022723"/>
    </source>
</evidence>
<keyword evidence="3 7" id="KW-0479">Metal-binding</keyword>
<dbReference type="InterPro" id="IPR036396">
    <property type="entry name" value="Cyt_P450_sf"/>
</dbReference>
<dbReference type="GO" id="GO:0006707">
    <property type="term" value="P:cholesterol catabolic process"/>
    <property type="evidence" value="ECO:0007669"/>
    <property type="project" value="TreeGrafter"/>
</dbReference>
<keyword evidence="9" id="KW-1185">Reference proteome</keyword>
<evidence type="ECO:0000256" key="7">
    <source>
        <dbReference type="RuleBase" id="RU000461"/>
    </source>
</evidence>
<reference evidence="8 9" key="1">
    <citation type="submission" date="2017-08" db="EMBL/GenBank/DDBJ databases">
        <title>Complete Genome Sequence of Streptomyces formicae KY5, the formicamycin producer.</title>
        <authorList>
            <person name="Holmes N.A."/>
            <person name="Devine R."/>
            <person name="Qin Z."/>
            <person name="Seipke R.F."/>
            <person name="Wilkinson B."/>
            <person name="Hutchings M.I."/>
        </authorList>
    </citation>
    <scope>NUCLEOTIDE SEQUENCE [LARGE SCALE GENOMIC DNA]</scope>
    <source>
        <strain evidence="8 9">KY5</strain>
    </source>
</reference>
<evidence type="ECO:0000256" key="2">
    <source>
        <dbReference type="ARBA" id="ARBA00022617"/>
    </source>
</evidence>
<protein>
    <submittedName>
        <fullName evidence="8">Putative cytochrome P450 hydroxylase</fullName>
    </submittedName>
</protein>
<dbReference type="InterPro" id="IPR002397">
    <property type="entry name" value="Cyt_P450_B"/>
</dbReference>
<evidence type="ECO:0000313" key="9">
    <source>
        <dbReference type="Proteomes" id="UP000221011"/>
    </source>
</evidence>
<dbReference type="Pfam" id="PF00067">
    <property type="entry name" value="p450"/>
    <property type="match status" value="1"/>
</dbReference>
<evidence type="ECO:0000256" key="6">
    <source>
        <dbReference type="ARBA" id="ARBA00023033"/>
    </source>
</evidence>
<accession>A0A291Q2C3</accession>
<dbReference type="GO" id="GO:0008395">
    <property type="term" value="F:steroid hydroxylase activity"/>
    <property type="evidence" value="ECO:0007669"/>
    <property type="project" value="TreeGrafter"/>
</dbReference>
<comment type="similarity">
    <text evidence="1 7">Belongs to the cytochrome P450 family.</text>
</comment>
<dbReference type="InterPro" id="IPR017972">
    <property type="entry name" value="Cyt_P450_CS"/>
</dbReference>
<dbReference type="AlphaFoldDB" id="A0A291Q2C3"/>
<dbReference type="CDD" id="cd11033">
    <property type="entry name" value="CYP142-like"/>
    <property type="match status" value="1"/>
</dbReference>
<evidence type="ECO:0000256" key="4">
    <source>
        <dbReference type="ARBA" id="ARBA00023002"/>
    </source>
</evidence>
<dbReference type="Gene3D" id="1.10.630.10">
    <property type="entry name" value="Cytochrome P450"/>
    <property type="match status" value="1"/>
</dbReference>
<dbReference type="GO" id="GO:0020037">
    <property type="term" value="F:heme binding"/>
    <property type="evidence" value="ECO:0007669"/>
    <property type="project" value="InterPro"/>
</dbReference>
<dbReference type="PROSITE" id="PS00086">
    <property type="entry name" value="CYTOCHROME_P450"/>
    <property type="match status" value="1"/>
</dbReference>
<proteinExistence type="inferred from homology"/>
<keyword evidence="5 7" id="KW-0408">Iron</keyword>
<keyword evidence="2 7" id="KW-0349">Heme</keyword>
<evidence type="ECO:0000256" key="1">
    <source>
        <dbReference type="ARBA" id="ARBA00010617"/>
    </source>
</evidence>
<dbReference type="EMBL" id="CP022685">
    <property type="protein sequence ID" value="ATL25673.1"/>
    <property type="molecule type" value="Genomic_DNA"/>
</dbReference>
<dbReference type="PRINTS" id="PR00359">
    <property type="entry name" value="BP450"/>
</dbReference>